<evidence type="ECO:0000256" key="4">
    <source>
        <dbReference type="PROSITE-ProRule" id="PRU00409"/>
    </source>
</evidence>
<keyword evidence="4" id="KW-0067">ATP-binding</keyword>
<feature type="domain" description="ATP-grasp" evidence="5">
    <location>
        <begin position="126"/>
        <end position="375"/>
    </location>
</feature>
<keyword evidence="4" id="KW-0547">Nucleotide-binding</keyword>
<organism evidence="6 7">
    <name type="scientific">Arthrobotrys musiformis</name>
    <dbReference type="NCBI Taxonomy" id="47236"/>
    <lineage>
        <taxon>Eukaryota</taxon>
        <taxon>Fungi</taxon>
        <taxon>Dikarya</taxon>
        <taxon>Ascomycota</taxon>
        <taxon>Pezizomycotina</taxon>
        <taxon>Orbiliomycetes</taxon>
        <taxon>Orbiliales</taxon>
        <taxon>Orbiliaceae</taxon>
        <taxon>Arthrobotrys</taxon>
    </lineage>
</organism>
<dbReference type="Proteomes" id="UP001370758">
    <property type="component" value="Unassembled WGS sequence"/>
</dbReference>
<name>A0AAV9WLY9_9PEZI</name>
<evidence type="ECO:0000313" key="6">
    <source>
        <dbReference type="EMBL" id="KAK6511290.1"/>
    </source>
</evidence>
<dbReference type="GO" id="GO:0008716">
    <property type="term" value="F:D-alanine-D-alanine ligase activity"/>
    <property type="evidence" value="ECO:0007669"/>
    <property type="project" value="InterPro"/>
</dbReference>
<dbReference type="Gene3D" id="3.30.470.20">
    <property type="entry name" value="ATP-grasp fold, B domain"/>
    <property type="match status" value="1"/>
</dbReference>
<dbReference type="InterPro" id="IPR013815">
    <property type="entry name" value="ATP_grasp_subdomain_1"/>
</dbReference>
<reference evidence="6 7" key="1">
    <citation type="submission" date="2023-08" db="EMBL/GenBank/DDBJ databases">
        <authorList>
            <person name="Palmer J.M."/>
        </authorList>
    </citation>
    <scope>NUCLEOTIDE SEQUENCE [LARGE SCALE GENOMIC DNA]</scope>
    <source>
        <strain evidence="6 7">TWF481</strain>
    </source>
</reference>
<dbReference type="GO" id="GO:0071555">
    <property type="term" value="P:cell wall organization"/>
    <property type="evidence" value="ECO:0007669"/>
    <property type="project" value="UniProtKB-KW"/>
</dbReference>
<dbReference type="EMBL" id="JAVHJL010000001">
    <property type="protein sequence ID" value="KAK6511290.1"/>
    <property type="molecule type" value="Genomic_DNA"/>
</dbReference>
<gene>
    <name evidence="6" type="ORF">TWF481_000211</name>
</gene>
<dbReference type="PROSITE" id="PS50975">
    <property type="entry name" value="ATP_GRASP"/>
    <property type="match status" value="1"/>
</dbReference>
<protein>
    <recommendedName>
        <fullName evidence="5">ATP-grasp domain-containing protein</fullName>
    </recommendedName>
</protein>
<evidence type="ECO:0000256" key="1">
    <source>
        <dbReference type="ARBA" id="ARBA00010871"/>
    </source>
</evidence>
<comment type="caution">
    <text evidence="6">The sequence shown here is derived from an EMBL/GenBank/DDBJ whole genome shotgun (WGS) entry which is preliminary data.</text>
</comment>
<dbReference type="PANTHER" id="PTHR23132">
    <property type="entry name" value="D-ALANINE--D-ALANINE LIGASE"/>
    <property type="match status" value="1"/>
</dbReference>
<proteinExistence type="inferred from homology"/>
<keyword evidence="7" id="KW-1185">Reference proteome</keyword>
<accession>A0AAV9WLY9</accession>
<evidence type="ECO:0000256" key="3">
    <source>
        <dbReference type="ARBA" id="ARBA00023316"/>
    </source>
</evidence>
<dbReference type="GO" id="GO:0046872">
    <property type="term" value="F:metal ion binding"/>
    <property type="evidence" value="ECO:0007669"/>
    <property type="project" value="InterPro"/>
</dbReference>
<keyword evidence="3" id="KW-0961">Cell wall biogenesis/degradation</keyword>
<dbReference type="SUPFAM" id="SSF52440">
    <property type="entry name" value="PreATP-grasp domain"/>
    <property type="match status" value="1"/>
</dbReference>
<sequence>MPQRSLRIACVAESREKYQKQGYSFEECSELTSEDTMLHVMTALENLGHKVELVGDIKDLVERLAITDVNDERCPKKWDLVYNDSEGFIGTARESQIPGLLEAYGIPFTCASAATYAVCLDKGLTKLALELFGVPTAPFTIVQSGGVGTSGGRALQAIKQSRHAEKLLESFPLFVKPAAEGTSKGVLKTSKAHNVDELGESVDILFQKYPDQDIIIETFLRGREFTVGIVGTGANARVLGVLEVCWGNRHMVDTSVLEEVADGNRGIKLRAEDMVDFYTFDVKVGHGSHGFRSEPDPNDPEVIKACEVALQSWRLLKCRDLGRIDVRSDKLGPDAVPCIIEVNPLAGLIPEVSSLVIIAQNAGLSYQGLIGQVVESASERITTTKRR</sequence>
<dbReference type="AlphaFoldDB" id="A0AAV9WLY9"/>
<dbReference type="Pfam" id="PF07478">
    <property type="entry name" value="Dala_Dala_lig_C"/>
    <property type="match status" value="1"/>
</dbReference>
<dbReference type="GO" id="GO:0005524">
    <property type="term" value="F:ATP binding"/>
    <property type="evidence" value="ECO:0007669"/>
    <property type="project" value="UniProtKB-UniRule"/>
</dbReference>
<evidence type="ECO:0000313" key="7">
    <source>
        <dbReference type="Proteomes" id="UP001370758"/>
    </source>
</evidence>
<dbReference type="InterPro" id="IPR011095">
    <property type="entry name" value="Dala_Dala_lig_C"/>
</dbReference>
<dbReference type="Gene3D" id="3.40.50.20">
    <property type="match status" value="1"/>
</dbReference>
<keyword evidence="2" id="KW-0436">Ligase</keyword>
<evidence type="ECO:0000259" key="5">
    <source>
        <dbReference type="PROSITE" id="PS50975"/>
    </source>
</evidence>
<dbReference type="PANTHER" id="PTHR23132:SF23">
    <property type="entry name" value="D-ALANINE--D-ALANINE LIGASE B"/>
    <property type="match status" value="1"/>
</dbReference>
<dbReference type="Gene3D" id="3.30.1490.20">
    <property type="entry name" value="ATP-grasp fold, A domain"/>
    <property type="match status" value="1"/>
</dbReference>
<dbReference type="InterPro" id="IPR011761">
    <property type="entry name" value="ATP-grasp"/>
</dbReference>
<evidence type="ECO:0000256" key="2">
    <source>
        <dbReference type="ARBA" id="ARBA00022598"/>
    </source>
</evidence>
<dbReference type="InterPro" id="IPR016185">
    <property type="entry name" value="PreATP-grasp_dom_sf"/>
</dbReference>
<dbReference type="SUPFAM" id="SSF56059">
    <property type="entry name" value="Glutathione synthetase ATP-binding domain-like"/>
    <property type="match status" value="1"/>
</dbReference>
<comment type="similarity">
    <text evidence="1">Belongs to the D-alanine--D-alanine ligase family.</text>
</comment>